<proteinExistence type="predicted"/>
<organism evidence="5 6">
    <name type="scientific">Tepidibacter hydrothermalis</name>
    <dbReference type="NCBI Taxonomy" id="3036126"/>
    <lineage>
        <taxon>Bacteria</taxon>
        <taxon>Bacillati</taxon>
        <taxon>Bacillota</taxon>
        <taxon>Clostridia</taxon>
        <taxon>Peptostreptococcales</taxon>
        <taxon>Peptostreptococcaceae</taxon>
        <taxon>Tepidibacter</taxon>
    </lineage>
</organism>
<dbReference type="Proteomes" id="UP001222800">
    <property type="component" value="Chromosome"/>
</dbReference>
<name>A0ABY8EJ13_9FIRM</name>
<dbReference type="PANTHER" id="PTHR33678:SF1">
    <property type="entry name" value="BLL1576 PROTEIN"/>
    <property type="match status" value="1"/>
</dbReference>
<evidence type="ECO:0000256" key="1">
    <source>
        <dbReference type="SAM" id="MobiDB-lite"/>
    </source>
</evidence>
<dbReference type="RefSeq" id="WP_277732853.1">
    <property type="nucleotide sequence ID" value="NZ_CP120733.1"/>
</dbReference>
<feature type="domain" description="DUF6444" evidence="4">
    <location>
        <begin position="27"/>
        <end position="97"/>
    </location>
</feature>
<dbReference type="NCBIfam" id="NF033517">
    <property type="entry name" value="transpos_IS66"/>
    <property type="match status" value="1"/>
</dbReference>
<evidence type="ECO:0000259" key="3">
    <source>
        <dbReference type="Pfam" id="PF13005"/>
    </source>
</evidence>
<dbReference type="PANTHER" id="PTHR33678">
    <property type="entry name" value="BLL1576 PROTEIN"/>
    <property type="match status" value="1"/>
</dbReference>
<evidence type="ECO:0000313" key="6">
    <source>
        <dbReference type="Proteomes" id="UP001222800"/>
    </source>
</evidence>
<sequence length="493" mass="56562">MGEGKIIKIYNKGVSEVITVIKKMDNENKELKAKLAALEKENEKLNKGLDKYEKQKKKNSTNSSKPPSSDGIGRRTKSLRKKSDKKPGGQEGHEGSTLKLSEKPDEVITLRVDKCTNCGIDLVFMKNEGYEIRQKIDILEAKLKTIEYRAEMKTCPKCGCKNKGKFPEGVDKTTQYGENVKSLSVYLSKYQMIPYGRLSEIFKDIFKLNISKGTLVNFNKKCYDNLEEIESNIKQALINSEVIHCDETGIKSKGKLNWTHVVSNKKLTHYSVHEKRGTKAIDDIGIIPFFKNTMVHDCFRSYNIYNDANHAICGAHILRELNGITDLEKQKWAQEFFDHLIHIKKAVDDAIENGNNHLAEQIQNELSFKYDEILEKGRKEDEEINGQRYNKRANAKKSKSLNLINRLVLYKDRMLAFMYDFIIPFTNNLAEQDLRMLKVSQKISGTYRGEHGAAWTMRINGYISTIRKNGYDLIQSLRSVFTSDRFDPTLPQS</sequence>
<keyword evidence="6" id="KW-1185">Reference proteome</keyword>
<feature type="domain" description="Transposase IS66 zinc-finger binding" evidence="3">
    <location>
        <begin position="114"/>
        <end position="159"/>
    </location>
</feature>
<feature type="compositionally biased region" description="Basic and acidic residues" evidence="1">
    <location>
        <begin position="85"/>
        <end position="100"/>
    </location>
</feature>
<reference evidence="5 6" key="1">
    <citation type="submission" date="2023-03" db="EMBL/GenBank/DDBJ databases">
        <title>Complete genome sequence of Tepidibacter sp. SWIR-1, isolated from a deep-sea hydrothermal vent.</title>
        <authorList>
            <person name="Li X."/>
        </authorList>
    </citation>
    <scope>NUCLEOTIDE SEQUENCE [LARGE SCALE GENOMIC DNA]</scope>
    <source>
        <strain evidence="5 6">SWIR-1</strain>
    </source>
</reference>
<dbReference type="InterPro" id="IPR024474">
    <property type="entry name" value="Znf_dom_IS66"/>
</dbReference>
<dbReference type="EMBL" id="CP120733">
    <property type="protein sequence ID" value="WFD10888.1"/>
    <property type="molecule type" value="Genomic_DNA"/>
</dbReference>
<accession>A0ABY8EJ13</accession>
<dbReference type="Pfam" id="PF20042">
    <property type="entry name" value="DUF6444"/>
    <property type="match status" value="1"/>
</dbReference>
<evidence type="ECO:0000259" key="2">
    <source>
        <dbReference type="Pfam" id="PF03050"/>
    </source>
</evidence>
<evidence type="ECO:0000259" key="4">
    <source>
        <dbReference type="Pfam" id="PF20042"/>
    </source>
</evidence>
<feature type="region of interest" description="Disordered" evidence="1">
    <location>
        <begin position="46"/>
        <end position="100"/>
    </location>
</feature>
<dbReference type="InterPro" id="IPR004291">
    <property type="entry name" value="Transposase_IS66_central"/>
</dbReference>
<protein>
    <submittedName>
        <fullName evidence="5">IS66 family transposase</fullName>
    </submittedName>
</protein>
<dbReference type="Pfam" id="PF13005">
    <property type="entry name" value="zf-IS66"/>
    <property type="match status" value="1"/>
</dbReference>
<evidence type="ECO:0000313" key="5">
    <source>
        <dbReference type="EMBL" id="WFD10888.1"/>
    </source>
</evidence>
<feature type="compositionally biased region" description="Low complexity" evidence="1">
    <location>
        <begin position="60"/>
        <end position="69"/>
    </location>
</feature>
<gene>
    <name evidence="5" type="ORF">P4S50_02105</name>
</gene>
<dbReference type="InterPro" id="IPR045618">
    <property type="entry name" value="DUF6444"/>
</dbReference>
<feature type="compositionally biased region" description="Basic residues" evidence="1">
    <location>
        <begin position="74"/>
        <end position="84"/>
    </location>
</feature>
<dbReference type="InterPro" id="IPR052344">
    <property type="entry name" value="Transposase-related"/>
</dbReference>
<dbReference type="Pfam" id="PF03050">
    <property type="entry name" value="DDE_Tnp_IS66"/>
    <property type="match status" value="1"/>
</dbReference>
<feature type="domain" description="Transposase IS66 central" evidence="2">
    <location>
        <begin position="175"/>
        <end position="453"/>
    </location>
</feature>